<evidence type="ECO:0000259" key="3">
    <source>
        <dbReference type="Pfam" id="PF01471"/>
    </source>
</evidence>
<dbReference type="GO" id="GO:0030313">
    <property type="term" value="C:cell envelope"/>
    <property type="evidence" value="ECO:0007669"/>
    <property type="project" value="UniProtKB-SubCell"/>
</dbReference>
<sequence length="359" mass="35879">MSRPAGTARQRRLGVAGVAGLLLVAAAAVVVLRPGGSSGRTVAAADQPPATTAVVKTTLTQTVQISGTLSYGVPQALKAPPGGGTLTWLPGEGSTVGFGAPAYRVDNVPVLLIKGTVPLYKTLEQGVSGPDVLQLEQYLVSGGWLKVKANTTFGSATTAAVLDWQDATGQPETGQVKPGQLVVRPVPIRVAVQEAQIGDQLGGGTPLYTFSTTQPKVVVGLDVAKQHLVKKGLTATVVLPTGQQVPGTVSSVSKVATQPAAGSDDPPHVPVVVTPDNLGAISGLDSAPVDVELVSAQQKGVLAVPVNALVALAEGGYGVQVVTGGQAAFVAVQLGMFAGGKVEVSGPGITAGTLVGVPA</sequence>
<protein>
    <submittedName>
        <fullName evidence="4">Peptidoglycan-binding domain 1 protein</fullName>
    </submittedName>
</protein>
<dbReference type="Gene3D" id="2.40.420.20">
    <property type="match status" value="1"/>
</dbReference>
<dbReference type="EMBL" id="CP001736">
    <property type="protein sequence ID" value="ADB29660.1"/>
    <property type="molecule type" value="Genomic_DNA"/>
</dbReference>
<organism evidence="4 5">
    <name type="scientific">Kribbella flavida (strain DSM 17836 / JCM 10339 / NBRC 14399)</name>
    <dbReference type="NCBI Taxonomy" id="479435"/>
    <lineage>
        <taxon>Bacteria</taxon>
        <taxon>Bacillati</taxon>
        <taxon>Actinomycetota</taxon>
        <taxon>Actinomycetes</taxon>
        <taxon>Propionibacteriales</taxon>
        <taxon>Kribbellaceae</taxon>
        <taxon>Kribbella</taxon>
    </lineage>
</organism>
<dbReference type="Pfam" id="PF01471">
    <property type="entry name" value="PG_binding_1"/>
    <property type="match status" value="1"/>
</dbReference>
<gene>
    <name evidence="4" type="ordered locus">Kfla_0538</name>
</gene>
<dbReference type="HOGENOM" id="CLU_057459_1_0_11"/>
<dbReference type="Proteomes" id="UP000007967">
    <property type="component" value="Chromosome"/>
</dbReference>
<dbReference type="eggNOG" id="COG3409">
    <property type="taxonomic scope" value="Bacteria"/>
</dbReference>
<reference evidence="4 5" key="2">
    <citation type="journal article" date="2010" name="Stand. Genomic Sci.">
        <title>Complete genome sequence of Kribbella flavida type strain (IFO 14399).</title>
        <authorList>
            <person name="Pukall R."/>
            <person name="Lapidus A."/>
            <person name="Glavina Del Rio T."/>
            <person name="Copeland A."/>
            <person name="Tice H."/>
            <person name="Cheng J.-F."/>
            <person name="Lucas S."/>
            <person name="Chen F."/>
            <person name="Nolan M."/>
            <person name="LaButti K."/>
            <person name="Pati A."/>
            <person name="Ivanova N."/>
            <person name="Mavrommatis K."/>
            <person name="Mikhailova N."/>
            <person name="Pitluck S."/>
            <person name="Bruce D."/>
            <person name="Goodwin L."/>
            <person name="Land M."/>
            <person name="Hauser L."/>
            <person name="Chang Y.-J."/>
            <person name="Jeffries C.D."/>
            <person name="Chen A."/>
            <person name="Palaniappan K."/>
            <person name="Chain P."/>
            <person name="Rohde M."/>
            <person name="Goeker M."/>
            <person name="Bristow J."/>
            <person name="Eisen J.A."/>
            <person name="Markowitz V."/>
            <person name="Hugenholtz P."/>
            <person name="Kyrpides N.C."/>
            <person name="Klenk H.-P."/>
            <person name="Brettin T."/>
        </authorList>
    </citation>
    <scope>NUCLEOTIDE SEQUENCE [LARGE SCALE GENOMIC DNA]</scope>
    <source>
        <strain evidence="5">DSM 17836 / JCM 10339 / NBRC 14399</strain>
    </source>
</reference>
<proteinExistence type="predicted"/>
<name>D2PW03_KRIFD</name>
<dbReference type="InterPro" id="IPR050465">
    <property type="entry name" value="UPF0194_transport"/>
</dbReference>
<dbReference type="SUPFAM" id="SSF47090">
    <property type="entry name" value="PGBD-like"/>
    <property type="match status" value="1"/>
</dbReference>
<dbReference type="PANTHER" id="PTHR32347:SF27">
    <property type="entry name" value="RND EFFLUX PUMP MEMBRANE FUSION PROTEIN BARREL-SANDWICH DOMAIN-CONTAINING PROTEIN"/>
    <property type="match status" value="1"/>
</dbReference>
<dbReference type="Gene3D" id="1.10.101.10">
    <property type="entry name" value="PGBD-like superfamily/PGBD"/>
    <property type="match status" value="1"/>
</dbReference>
<dbReference type="KEGG" id="kfl:Kfla_0538"/>
<comment type="subcellular location">
    <subcellularLocation>
        <location evidence="1">Cell envelope</location>
    </subcellularLocation>
</comment>
<dbReference type="STRING" id="479435.Kfla_0538"/>
<accession>D2PW03</accession>
<feature type="domain" description="Peptidoglycan binding-like" evidence="3">
    <location>
        <begin position="128"/>
        <end position="176"/>
    </location>
</feature>
<evidence type="ECO:0000256" key="2">
    <source>
        <dbReference type="ARBA" id="ARBA00023054"/>
    </source>
</evidence>
<keyword evidence="5" id="KW-1185">Reference proteome</keyword>
<evidence type="ECO:0000313" key="4">
    <source>
        <dbReference type="EMBL" id="ADB29660.1"/>
    </source>
</evidence>
<keyword evidence="2" id="KW-0175">Coiled coil</keyword>
<dbReference type="InterPro" id="IPR036366">
    <property type="entry name" value="PGBDSf"/>
</dbReference>
<dbReference type="PANTHER" id="PTHR32347">
    <property type="entry name" value="EFFLUX SYSTEM COMPONENT YKNX-RELATED"/>
    <property type="match status" value="1"/>
</dbReference>
<dbReference type="AlphaFoldDB" id="D2PW03"/>
<evidence type="ECO:0000313" key="5">
    <source>
        <dbReference type="Proteomes" id="UP000007967"/>
    </source>
</evidence>
<reference evidence="5" key="1">
    <citation type="submission" date="2009-09" db="EMBL/GenBank/DDBJ databases">
        <title>The complete genome of Kribbella flavida DSM 17836.</title>
        <authorList>
            <consortium name="US DOE Joint Genome Institute (JGI-PGF)"/>
            <person name="Lucas S."/>
            <person name="Copeland A."/>
            <person name="Lapidus A."/>
            <person name="Glavina del Rio T."/>
            <person name="Dalin E."/>
            <person name="Tice H."/>
            <person name="Bruce D."/>
            <person name="Goodwin L."/>
            <person name="Pitluck S."/>
            <person name="Kyrpides N."/>
            <person name="Mavromatis K."/>
            <person name="Ivanova N."/>
            <person name="Saunders E."/>
            <person name="Brettin T."/>
            <person name="Detter J.C."/>
            <person name="Han C."/>
            <person name="Larimer F."/>
            <person name="Land M."/>
            <person name="Hauser L."/>
            <person name="Markowitz V."/>
            <person name="Cheng J.-F."/>
            <person name="Hugenholtz P."/>
            <person name="Woyke T."/>
            <person name="Wu D."/>
            <person name="Pukall R."/>
            <person name="Klenk H.-P."/>
            <person name="Eisen J.A."/>
        </authorList>
    </citation>
    <scope>NUCLEOTIDE SEQUENCE [LARGE SCALE GENOMIC DNA]</scope>
    <source>
        <strain evidence="5">DSM 17836 / JCM 10339 / NBRC 14399</strain>
    </source>
</reference>
<dbReference type="InterPro" id="IPR002477">
    <property type="entry name" value="Peptidoglycan-bd-like"/>
</dbReference>
<dbReference type="OrthoDB" id="3268648at2"/>
<evidence type="ECO:0000256" key="1">
    <source>
        <dbReference type="ARBA" id="ARBA00004196"/>
    </source>
</evidence>
<dbReference type="InterPro" id="IPR036365">
    <property type="entry name" value="PGBD-like_sf"/>
</dbReference>
<dbReference type="RefSeq" id="WP_012918216.1">
    <property type="nucleotide sequence ID" value="NC_013729.1"/>
</dbReference>